<sequence>MQKAIAVTRLKSPAVLVERPIPDPGENQLLLQVTAASLNPLDQKTRDVGLFFKEPPQVLGHELAGTVVRRGAGTKASQFAVGEHVFAHANFVPGQELKDCGGLQQFALVDVRFAARVAGTGLSDEEVAGIPVCAMASFIALFHSTGLGLPLPPALDKVNAAFKDQAILILGGGSNCGRFALQFARMVGFGRIVTVASSRNNVELKGMGATHVIDRHASHDEILRQVRGVTGDELIYALDTVNVGPAQDLGLAALSNSRKGCLITLNPVNEAEPDKAQIGEKAAGYDRRLTFGFSALYPDVSMVFWENIVGWLQAENLSPLRCEVIEGADPEKINAALDGYRDGQGQKVVVRL</sequence>
<gene>
    <name evidence="4" type="ORF">Asppvi_001799</name>
</gene>
<evidence type="ECO:0000259" key="3">
    <source>
        <dbReference type="SMART" id="SM00829"/>
    </source>
</evidence>
<evidence type="ECO:0000256" key="2">
    <source>
        <dbReference type="ARBA" id="ARBA00023002"/>
    </source>
</evidence>
<dbReference type="InterPro" id="IPR047122">
    <property type="entry name" value="Trans-enoyl_RdTase-like"/>
</dbReference>
<organism evidence="4 5">
    <name type="scientific">Aspergillus pseudoviridinutans</name>
    <dbReference type="NCBI Taxonomy" id="1517512"/>
    <lineage>
        <taxon>Eukaryota</taxon>
        <taxon>Fungi</taxon>
        <taxon>Dikarya</taxon>
        <taxon>Ascomycota</taxon>
        <taxon>Pezizomycotina</taxon>
        <taxon>Eurotiomycetes</taxon>
        <taxon>Eurotiomycetidae</taxon>
        <taxon>Eurotiales</taxon>
        <taxon>Aspergillaceae</taxon>
        <taxon>Aspergillus</taxon>
        <taxon>Aspergillus subgen. Fumigati</taxon>
    </lineage>
</organism>
<dbReference type="Gene3D" id="3.90.180.10">
    <property type="entry name" value="Medium-chain alcohol dehydrogenases, catalytic domain"/>
    <property type="match status" value="1"/>
</dbReference>
<dbReference type="Pfam" id="PF00107">
    <property type="entry name" value="ADH_zinc_N"/>
    <property type="match status" value="1"/>
</dbReference>
<reference evidence="4 5" key="1">
    <citation type="submission" date="2018-10" db="EMBL/GenBank/DDBJ databases">
        <title>Pan-genome distribution and transcriptional activeness of fungal secondary metabolism genes in Aspergillus section Fumigati.</title>
        <authorList>
            <person name="Takahashi H."/>
            <person name="Umemura M."/>
            <person name="Ninomiya A."/>
            <person name="Kusuya Y."/>
            <person name="Urayama S."/>
            <person name="Shimizu M."/>
            <person name="Watanabe A."/>
            <person name="Kamei K."/>
            <person name="Yaguchi T."/>
            <person name="Hagiwara D."/>
        </authorList>
    </citation>
    <scope>NUCLEOTIDE SEQUENCE [LARGE SCALE GENOMIC DNA]</scope>
    <source>
        <strain evidence="4 5">IFM 55266</strain>
    </source>
</reference>
<evidence type="ECO:0000256" key="1">
    <source>
        <dbReference type="ARBA" id="ARBA00008072"/>
    </source>
</evidence>
<dbReference type="PANTHER" id="PTHR45348:SF2">
    <property type="entry name" value="ZINC-TYPE ALCOHOL DEHYDROGENASE-LIKE PROTEIN C2E1P3.01"/>
    <property type="match status" value="1"/>
</dbReference>
<feature type="domain" description="Enoyl reductase (ER)" evidence="3">
    <location>
        <begin position="8"/>
        <end position="350"/>
    </location>
</feature>
<dbReference type="SUPFAM" id="SSF50129">
    <property type="entry name" value="GroES-like"/>
    <property type="match status" value="1"/>
</dbReference>
<dbReference type="InterPro" id="IPR013154">
    <property type="entry name" value="ADH-like_N"/>
</dbReference>
<dbReference type="CDD" id="cd08249">
    <property type="entry name" value="enoyl_reductase_like"/>
    <property type="match status" value="1"/>
</dbReference>
<dbReference type="Gene3D" id="3.40.50.720">
    <property type="entry name" value="NAD(P)-binding Rossmann-like Domain"/>
    <property type="match status" value="1"/>
</dbReference>
<dbReference type="PANTHER" id="PTHR45348">
    <property type="entry name" value="HYPOTHETICAL OXIDOREDUCTASE (EUROFUNG)"/>
    <property type="match status" value="1"/>
</dbReference>
<comment type="caution">
    <text evidence="4">The sequence shown here is derived from an EMBL/GenBank/DDBJ whole genome shotgun (WGS) entry which is preliminary data.</text>
</comment>
<evidence type="ECO:0000313" key="5">
    <source>
        <dbReference type="Proteomes" id="UP001043456"/>
    </source>
</evidence>
<dbReference type="Proteomes" id="UP001043456">
    <property type="component" value="Unassembled WGS sequence"/>
</dbReference>
<keyword evidence="5" id="KW-1185">Reference proteome</keyword>
<dbReference type="EMBL" id="BHVY01000010">
    <property type="protein sequence ID" value="GIJ92521.1"/>
    <property type="molecule type" value="Genomic_DNA"/>
</dbReference>
<protein>
    <recommendedName>
        <fullName evidence="3">Enoyl reductase (ER) domain-containing protein</fullName>
    </recommendedName>
</protein>
<evidence type="ECO:0000313" key="4">
    <source>
        <dbReference type="EMBL" id="GIJ92521.1"/>
    </source>
</evidence>
<dbReference type="GO" id="GO:0016651">
    <property type="term" value="F:oxidoreductase activity, acting on NAD(P)H"/>
    <property type="evidence" value="ECO:0007669"/>
    <property type="project" value="InterPro"/>
</dbReference>
<keyword evidence="2" id="KW-0560">Oxidoreductase</keyword>
<proteinExistence type="inferred from homology"/>
<accession>A0A9P3BJU2</accession>
<dbReference type="SMART" id="SM00829">
    <property type="entry name" value="PKS_ER"/>
    <property type="match status" value="1"/>
</dbReference>
<dbReference type="GeneID" id="67000411"/>
<dbReference type="AlphaFoldDB" id="A0A9P3BJU2"/>
<dbReference type="InterPro" id="IPR013149">
    <property type="entry name" value="ADH-like_C"/>
</dbReference>
<dbReference type="InterPro" id="IPR036291">
    <property type="entry name" value="NAD(P)-bd_dom_sf"/>
</dbReference>
<dbReference type="SUPFAM" id="SSF51735">
    <property type="entry name" value="NAD(P)-binding Rossmann-fold domains"/>
    <property type="match status" value="1"/>
</dbReference>
<dbReference type="Pfam" id="PF08240">
    <property type="entry name" value="ADH_N"/>
    <property type="match status" value="1"/>
</dbReference>
<name>A0A9P3BJU2_9EURO</name>
<comment type="similarity">
    <text evidence="1">Belongs to the zinc-containing alcohol dehydrogenase family.</text>
</comment>
<dbReference type="OrthoDB" id="9992527at2759"/>
<dbReference type="InterPro" id="IPR020843">
    <property type="entry name" value="ER"/>
</dbReference>
<dbReference type="RefSeq" id="XP_043163267.1">
    <property type="nucleotide sequence ID" value="XM_043307332.1"/>
</dbReference>
<dbReference type="InterPro" id="IPR011032">
    <property type="entry name" value="GroES-like_sf"/>
</dbReference>